<evidence type="ECO:0000256" key="1">
    <source>
        <dbReference type="SAM" id="MobiDB-lite"/>
    </source>
</evidence>
<dbReference type="RefSeq" id="WP_007042763.1">
    <property type="nucleotide sequence ID" value="NZ_AFWT01000045.1"/>
</dbReference>
<dbReference type="OrthoDB" id="5782286at2"/>
<protein>
    <submittedName>
        <fullName evidence="2">Uncharacterized protein</fullName>
    </submittedName>
</protein>
<dbReference type="AlphaFoldDB" id="G2E6Y7"/>
<reference evidence="2 3" key="1">
    <citation type="submission" date="2011-06" db="EMBL/GenBank/DDBJ databases">
        <title>The draft genome of Thiorhodococcus drewsii AZ1.</title>
        <authorList>
            <consortium name="US DOE Joint Genome Institute (JGI-PGF)"/>
            <person name="Lucas S."/>
            <person name="Han J."/>
            <person name="Lapidus A."/>
            <person name="Cheng J.-F."/>
            <person name="Goodwin L."/>
            <person name="Pitluck S."/>
            <person name="Peters L."/>
            <person name="Land M.L."/>
            <person name="Hauser L."/>
            <person name="Vogl K."/>
            <person name="Liu Z."/>
            <person name="Imhoff J."/>
            <person name="Thiel V."/>
            <person name="Frigaard N.-U."/>
            <person name="Bryant D.A."/>
            <person name="Woyke T.J."/>
        </authorList>
    </citation>
    <scope>NUCLEOTIDE SEQUENCE [LARGE SCALE GENOMIC DNA]</scope>
    <source>
        <strain evidence="2 3">AZ1</strain>
    </source>
</reference>
<comment type="caution">
    <text evidence="2">The sequence shown here is derived from an EMBL/GenBank/DDBJ whole genome shotgun (WGS) entry which is preliminary data.</text>
</comment>
<sequence length="205" mass="23770">MKKPCPADVILHFVIERIHEGHFDAVLALGFSWEQIRFLESLPGRDLHYLFNFAEHFIALQIDLDAVQSRIAIQRVTEQQRLRETQQALLRAGAPRQLMIELYGWTATYYCDQRKFLGLDEDMPRGGRPQNPSPDAEDQILLQWEQHAERPLDERYLETARAVSVTVRQVRSTLERNGMLAEPGCRRSPRRTPSDPERSRSAHVV</sequence>
<name>G2E6Y7_9GAMM</name>
<evidence type="ECO:0000313" key="3">
    <source>
        <dbReference type="Proteomes" id="UP000004200"/>
    </source>
</evidence>
<keyword evidence="3" id="KW-1185">Reference proteome</keyword>
<feature type="compositionally biased region" description="Basic and acidic residues" evidence="1">
    <location>
        <begin position="192"/>
        <end position="205"/>
    </location>
</feature>
<feature type="region of interest" description="Disordered" evidence="1">
    <location>
        <begin position="174"/>
        <end position="205"/>
    </location>
</feature>
<organism evidence="2 3">
    <name type="scientific">Thiorhodococcus drewsii AZ1</name>
    <dbReference type="NCBI Taxonomy" id="765913"/>
    <lineage>
        <taxon>Bacteria</taxon>
        <taxon>Pseudomonadati</taxon>
        <taxon>Pseudomonadota</taxon>
        <taxon>Gammaproteobacteria</taxon>
        <taxon>Chromatiales</taxon>
        <taxon>Chromatiaceae</taxon>
        <taxon>Thiorhodococcus</taxon>
    </lineage>
</organism>
<evidence type="ECO:0000313" key="2">
    <source>
        <dbReference type="EMBL" id="EGV28149.1"/>
    </source>
</evidence>
<accession>G2E6Y7</accession>
<dbReference type="Proteomes" id="UP000004200">
    <property type="component" value="Unassembled WGS sequence"/>
</dbReference>
<proteinExistence type="predicted"/>
<dbReference type="InterPro" id="IPR021364">
    <property type="entry name" value="DUF2857"/>
</dbReference>
<dbReference type="Pfam" id="PF11198">
    <property type="entry name" value="DUF2857"/>
    <property type="match status" value="1"/>
</dbReference>
<dbReference type="STRING" id="765913.ThidrDRAFT_4050"/>
<dbReference type="EMBL" id="AFWT01000045">
    <property type="protein sequence ID" value="EGV28149.1"/>
    <property type="molecule type" value="Genomic_DNA"/>
</dbReference>
<gene>
    <name evidence="2" type="ORF">ThidrDRAFT_4050</name>
</gene>